<name>A0A6A5RK92_9PLEO</name>
<dbReference type="OrthoDB" id="294702at2759"/>
<dbReference type="SUPFAM" id="SSF53474">
    <property type="entry name" value="alpha/beta-Hydrolases"/>
    <property type="match status" value="1"/>
</dbReference>
<protein>
    <recommendedName>
        <fullName evidence="3">AB hydrolase-1 domain-containing protein</fullName>
    </recommendedName>
</protein>
<evidence type="ECO:0000313" key="2">
    <source>
        <dbReference type="Proteomes" id="UP000800082"/>
    </source>
</evidence>
<keyword evidence="2" id="KW-1185">Reference proteome</keyword>
<reference evidence="1" key="1">
    <citation type="journal article" date="2020" name="Stud. Mycol.">
        <title>101 Dothideomycetes genomes: a test case for predicting lifestyles and emergence of pathogens.</title>
        <authorList>
            <person name="Haridas S."/>
            <person name="Albert R."/>
            <person name="Binder M."/>
            <person name="Bloem J."/>
            <person name="Labutti K."/>
            <person name="Salamov A."/>
            <person name="Andreopoulos B."/>
            <person name="Baker S."/>
            <person name="Barry K."/>
            <person name="Bills G."/>
            <person name="Bluhm B."/>
            <person name="Cannon C."/>
            <person name="Castanera R."/>
            <person name="Culley D."/>
            <person name="Daum C."/>
            <person name="Ezra D."/>
            <person name="Gonzalez J."/>
            <person name="Henrissat B."/>
            <person name="Kuo A."/>
            <person name="Liang C."/>
            <person name="Lipzen A."/>
            <person name="Lutzoni F."/>
            <person name="Magnuson J."/>
            <person name="Mondo S."/>
            <person name="Nolan M."/>
            <person name="Ohm R."/>
            <person name="Pangilinan J."/>
            <person name="Park H.-J."/>
            <person name="Ramirez L."/>
            <person name="Alfaro M."/>
            <person name="Sun H."/>
            <person name="Tritt A."/>
            <person name="Yoshinaga Y."/>
            <person name="Zwiers L.-H."/>
            <person name="Turgeon B."/>
            <person name="Goodwin S."/>
            <person name="Spatafora J."/>
            <person name="Crous P."/>
            <person name="Grigoriev I."/>
        </authorList>
    </citation>
    <scope>NUCLEOTIDE SEQUENCE</scope>
    <source>
        <strain evidence="1">CBS 183.55</strain>
    </source>
</reference>
<sequence length="396" mass="42536">MPHSPPHQADAALEFLCDTRFHRRLTYTTNNTRHHVSYSDYGCASSSAVVLFFGGLLGGRMAYAPLDALAKKHRIRIIHADRPGLGGTDAVRLEERISTQLAAIPLLLRHLGIRQVSLAAHSFGAVYAVNVLLLYPHLMHPVAPYAAFFAPWVLPRHSGVKHLQAAALLPAGMIGRFSSVARWVNGTVASVVHMATGVSSGGASVPVENAATVAEQPRLDAEGLVSVQSERSGDAMCALDLDDPGAVNGLRTLITTFLFAENIDGAGQDAQLCLRKPRSVPWSTPGRPWADIDDAAGQLRGIIADESHAGRRWGVDAFHAETDAMVGERGREWFDGCWRGAPTGANEDGGIAYTSQIVAGADHDFILDPVFGASERWLERVAESFGTPAVEERSVE</sequence>
<evidence type="ECO:0000313" key="1">
    <source>
        <dbReference type="EMBL" id="KAF1927680.1"/>
    </source>
</evidence>
<dbReference type="PANTHER" id="PTHR43433:SF10">
    <property type="entry name" value="AB HYDROLASE-1 DOMAIN-CONTAINING PROTEIN"/>
    <property type="match status" value="1"/>
</dbReference>
<organism evidence="1 2">
    <name type="scientific">Didymella exigua CBS 183.55</name>
    <dbReference type="NCBI Taxonomy" id="1150837"/>
    <lineage>
        <taxon>Eukaryota</taxon>
        <taxon>Fungi</taxon>
        <taxon>Dikarya</taxon>
        <taxon>Ascomycota</taxon>
        <taxon>Pezizomycotina</taxon>
        <taxon>Dothideomycetes</taxon>
        <taxon>Pleosporomycetidae</taxon>
        <taxon>Pleosporales</taxon>
        <taxon>Pleosporineae</taxon>
        <taxon>Didymellaceae</taxon>
        <taxon>Didymella</taxon>
    </lineage>
</organism>
<dbReference type="AlphaFoldDB" id="A0A6A5RK92"/>
<dbReference type="RefSeq" id="XP_033447932.1">
    <property type="nucleotide sequence ID" value="XM_033596158.1"/>
</dbReference>
<dbReference type="Gene3D" id="3.40.50.1820">
    <property type="entry name" value="alpha/beta hydrolase"/>
    <property type="match status" value="1"/>
</dbReference>
<accession>A0A6A5RK92</accession>
<dbReference type="EMBL" id="ML978971">
    <property type="protein sequence ID" value="KAF1927680.1"/>
    <property type="molecule type" value="Genomic_DNA"/>
</dbReference>
<gene>
    <name evidence="1" type="ORF">M421DRAFT_64431</name>
</gene>
<dbReference type="GeneID" id="54353825"/>
<evidence type="ECO:0008006" key="3">
    <source>
        <dbReference type="Google" id="ProtNLM"/>
    </source>
</evidence>
<dbReference type="InterPro" id="IPR029058">
    <property type="entry name" value="AB_hydrolase_fold"/>
</dbReference>
<proteinExistence type="predicted"/>
<dbReference type="InterPro" id="IPR050471">
    <property type="entry name" value="AB_hydrolase"/>
</dbReference>
<dbReference type="Proteomes" id="UP000800082">
    <property type="component" value="Unassembled WGS sequence"/>
</dbReference>
<dbReference type="PANTHER" id="PTHR43433">
    <property type="entry name" value="HYDROLASE, ALPHA/BETA FOLD FAMILY PROTEIN"/>
    <property type="match status" value="1"/>
</dbReference>